<keyword evidence="6 7" id="KW-0503">Monooxygenase</keyword>
<sequence length="395" mass="44004">MTEAIPYFQDRTCPYHPPAGYRPLREAGPLAHVTFYDGRKVWAVTGHAEARTLLSDQRLSADRQNPAFPIPVERFAALRRVRTPLIGVDDPEHNTQRRMLIPSFSTKRVAALRPEIQRIVDELLDRMLAQGPPAELVSAFALPVPSMVICSLLGVPYADHEFFEEESRRLLRGRTADEAEDARIALEEYFTGLIAHKEKDPGDGLLDELIADRLRTGSLEHEELVRLAMILLVAGHETTANMISLGTFTLLEHPEQLTRLKAEDSLVPAAVEELLRFLSIADGMLRVAKEDIEIGGSVIRADDGVLFPTSLINRDDTAYPSPDRLDLGRSARHHVAFGFGIHQCLGQNLARAEMEIALRSLFTRIPDLRLAVPAAEIPFKPGDTLQGMIELPLAW</sequence>
<evidence type="ECO:0000256" key="5">
    <source>
        <dbReference type="ARBA" id="ARBA00023004"/>
    </source>
</evidence>
<organism evidence="8 9">
    <name type="scientific">Streptomyces lydicus</name>
    <dbReference type="NCBI Taxonomy" id="47763"/>
    <lineage>
        <taxon>Bacteria</taxon>
        <taxon>Bacillati</taxon>
        <taxon>Actinomycetota</taxon>
        <taxon>Actinomycetes</taxon>
        <taxon>Kitasatosporales</taxon>
        <taxon>Streptomycetaceae</taxon>
        <taxon>Streptomyces</taxon>
    </lineage>
</organism>
<dbReference type="Gene3D" id="1.10.630.10">
    <property type="entry name" value="Cytochrome P450"/>
    <property type="match status" value="1"/>
</dbReference>
<dbReference type="Proteomes" id="UP000094094">
    <property type="component" value="Chromosome"/>
</dbReference>
<comment type="similarity">
    <text evidence="1 7">Belongs to the cytochrome P450 family.</text>
</comment>
<dbReference type="GO" id="GO:0020037">
    <property type="term" value="F:heme binding"/>
    <property type="evidence" value="ECO:0007669"/>
    <property type="project" value="InterPro"/>
</dbReference>
<dbReference type="AlphaFoldDB" id="A0A1D7VR10"/>
<dbReference type="InterPro" id="IPR017972">
    <property type="entry name" value="Cyt_P450_CS"/>
</dbReference>
<dbReference type="GO" id="GO:0005506">
    <property type="term" value="F:iron ion binding"/>
    <property type="evidence" value="ECO:0007669"/>
    <property type="project" value="InterPro"/>
</dbReference>
<keyword evidence="2 7" id="KW-0349">Heme</keyword>
<evidence type="ECO:0000313" key="9">
    <source>
        <dbReference type="Proteomes" id="UP000094094"/>
    </source>
</evidence>
<evidence type="ECO:0000313" key="8">
    <source>
        <dbReference type="EMBL" id="AOP48938.1"/>
    </source>
</evidence>
<protein>
    <submittedName>
        <fullName evidence="8">Cytochrome</fullName>
    </submittedName>
</protein>
<dbReference type="PANTHER" id="PTHR46696">
    <property type="entry name" value="P450, PUTATIVE (EUROFUNG)-RELATED"/>
    <property type="match status" value="1"/>
</dbReference>
<dbReference type="InterPro" id="IPR001128">
    <property type="entry name" value="Cyt_P450"/>
</dbReference>
<dbReference type="FunFam" id="1.10.630.10:FF:000018">
    <property type="entry name" value="Cytochrome P450 monooxygenase"/>
    <property type="match status" value="1"/>
</dbReference>
<dbReference type="PRINTS" id="PR00359">
    <property type="entry name" value="BP450"/>
</dbReference>
<evidence type="ECO:0000256" key="4">
    <source>
        <dbReference type="ARBA" id="ARBA00023002"/>
    </source>
</evidence>
<dbReference type="OrthoDB" id="3664945at2"/>
<dbReference type="EMBL" id="CP017157">
    <property type="protein sequence ID" value="AOP48938.1"/>
    <property type="molecule type" value="Genomic_DNA"/>
</dbReference>
<evidence type="ECO:0000256" key="3">
    <source>
        <dbReference type="ARBA" id="ARBA00022723"/>
    </source>
</evidence>
<dbReference type="InterPro" id="IPR036396">
    <property type="entry name" value="Cyt_P450_sf"/>
</dbReference>
<evidence type="ECO:0000256" key="1">
    <source>
        <dbReference type="ARBA" id="ARBA00010617"/>
    </source>
</evidence>
<accession>A0A1D7VR10</accession>
<dbReference type="PRINTS" id="PR00385">
    <property type="entry name" value="P450"/>
</dbReference>
<evidence type="ECO:0000256" key="6">
    <source>
        <dbReference type="ARBA" id="ARBA00023033"/>
    </source>
</evidence>
<keyword evidence="5 7" id="KW-0408">Iron</keyword>
<dbReference type="SUPFAM" id="SSF48264">
    <property type="entry name" value="Cytochrome P450"/>
    <property type="match status" value="1"/>
</dbReference>
<name>A0A1D7VR10_9ACTN</name>
<dbReference type="PROSITE" id="PS00086">
    <property type="entry name" value="CYTOCHROME_P450"/>
    <property type="match status" value="1"/>
</dbReference>
<dbReference type="PANTHER" id="PTHR46696:SF1">
    <property type="entry name" value="CYTOCHROME P450 YJIB-RELATED"/>
    <property type="match status" value="1"/>
</dbReference>
<dbReference type="RefSeq" id="WP_069571057.1">
    <property type="nucleotide sequence ID" value="NZ_CP017157.1"/>
</dbReference>
<reference evidence="8 9" key="1">
    <citation type="submission" date="2016-09" db="EMBL/GenBank/DDBJ databases">
        <title>Complete genome sequencing of Streptomyces lydicus 103 and metabolic pathways analysis of antibiotic biosynthesis.</title>
        <authorList>
            <person name="Jia N."/>
            <person name="Ding M.-Z."/>
            <person name="Gao F."/>
            <person name="Yuan Y.-J."/>
        </authorList>
    </citation>
    <scope>NUCLEOTIDE SEQUENCE [LARGE SCALE GENOMIC DNA]</scope>
    <source>
        <strain evidence="8 9">103</strain>
    </source>
</reference>
<keyword evidence="9" id="KW-1185">Reference proteome</keyword>
<dbReference type="Pfam" id="PF00067">
    <property type="entry name" value="p450"/>
    <property type="match status" value="1"/>
</dbReference>
<dbReference type="GO" id="GO:0004497">
    <property type="term" value="F:monooxygenase activity"/>
    <property type="evidence" value="ECO:0007669"/>
    <property type="project" value="UniProtKB-KW"/>
</dbReference>
<dbReference type="KEGG" id="slc:SL103_24245"/>
<proteinExistence type="inferred from homology"/>
<gene>
    <name evidence="8" type="ORF">SL103_24245</name>
</gene>
<evidence type="ECO:0000256" key="2">
    <source>
        <dbReference type="ARBA" id="ARBA00022617"/>
    </source>
</evidence>
<dbReference type="CDD" id="cd11030">
    <property type="entry name" value="CYP105-like"/>
    <property type="match status" value="1"/>
</dbReference>
<keyword evidence="4 7" id="KW-0560">Oxidoreductase</keyword>
<dbReference type="GO" id="GO:0016705">
    <property type="term" value="F:oxidoreductase activity, acting on paired donors, with incorporation or reduction of molecular oxygen"/>
    <property type="evidence" value="ECO:0007669"/>
    <property type="project" value="InterPro"/>
</dbReference>
<keyword evidence="3 7" id="KW-0479">Metal-binding</keyword>
<dbReference type="InterPro" id="IPR002397">
    <property type="entry name" value="Cyt_P450_B"/>
</dbReference>
<evidence type="ECO:0000256" key="7">
    <source>
        <dbReference type="RuleBase" id="RU000461"/>
    </source>
</evidence>